<gene>
    <name evidence="1" type="ORF">MQE36_09585</name>
</gene>
<dbReference type="Pfam" id="PF20420">
    <property type="entry name" value="DUF6702"/>
    <property type="match status" value="1"/>
</dbReference>
<reference evidence="1 2" key="1">
    <citation type="journal article" date="2018" name="Int. J. Syst. Evol. Microbiol.">
        <title>Zhouia spongiae sp. nov., isolated from a marine sponge.</title>
        <authorList>
            <person name="Zhuang L."/>
            <person name="Lin B."/>
            <person name="Qin F."/>
            <person name="Luo L."/>
        </authorList>
    </citation>
    <scope>NUCLEOTIDE SEQUENCE [LARGE SCALE GENOMIC DNA]</scope>
    <source>
        <strain evidence="1 2">HN-Y44</strain>
    </source>
</reference>
<name>A0ABY3YHF0_9FLAO</name>
<accession>A0ABY3YHF0</accession>
<evidence type="ECO:0000313" key="2">
    <source>
        <dbReference type="Proteomes" id="UP000829476"/>
    </source>
</evidence>
<proteinExistence type="predicted"/>
<evidence type="ECO:0000313" key="1">
    <source>
        <dbReference type="EMBL" id="UNY97347.1"/>
    </source>
</evidence>
<keyword evidence="2" id="KW-1185">Reference proteome</keyword>
<dbReference type="Proteomes" id="UP000829476">
    <property type="component" value="Chromosome"/>
</dbReference>
<organism evidence="1 2">
    <name type="scientific">Zhouia spongiae</name>
    <dbReference type="NCBI Taxonomy" id="2202721"/>
    <lineage>
        <taxon>Bacteria</taxon>
        <taxon>Pseudomonadati</taxon>
        <taxon>Bacteroidota</taxon>
        <taxon>Flavobacteriia</taxon>
        <taxon>Flavobacteriales</taxon>
        <taxon>Flavobacteriaceae</taxon>
        <taxon>Zhouia</taxon>
    </lineage>
</organism>
<dbReference type="RefSeq" id="WP_242935760.1">
    <property type="nucleotide sequence ID" value="NZ_CP094326.1"/>
</dbReference>
<dbReference type="EMBL" id="CP094326">
    <property type="protein sequence ID" value="UNY97347.1"/>
    <property type="molecule type" value="Genomic_DNA"/>
</dbReference>
<sequence>MSTIKKGALILILPLVAFTTLHKFYVSVTNINYSEENKSLQIISRIFTDDFENTLKERYQIEPGLMSNKELKNIDFYIERYLLQHMNIKVNEKKAVLEFIGKEYENDVIKCYIEISGVNAGTLKSIEIENSFLFELYEEQNNIVHFKINDLRKSFSLIQGNDKALLKF</sequence>
<dbReference type="InterPro" id="IPR046525">
    <property type="entry name" value="DUF6702"/>
</dbReference>
<protein>
    <submittedName>
        <fullName evidence="1">Peptidase E</fullName>
    </submittedName>
</protein>